<evidence type="ECO:0000313" key="8">
    <source>
        <dbReference type="Proteomes" id="UP000077315"/>
    </source>
</evidence>
<keyword evidence="5 6" id="KW-0472">Membrane</keyword>
<comment type="subcellular location">
    <subcellularLocation>
        <location evidence="1">Membrane</location>
    </subcellularLocation>
</comment>
<keyword evidence="3 6" id="KW-0812">Transmembrane</keyword>
<dbReference type="GO" id="GO:0031966">
    <property type="term" value="C:mitochondrial membrane"/>
    <property type="evidence" value="ECO:0007669"/>
    <property type="project" value="TreeGrafter"/>
</dbReference>
<evidence type="ECO:0000256" key="1">
    <source>
        <dbReference type="ARBA" id="ARBA00004370"/>
    </source>
</evidence>
<evidence type="ECO:0000256" key="6">
    <source>
        <dbReference type="SAM" id="Phobius"/>
    </source>
</evidence>
<evidence type="ECO:0000256" key="5">
    <source>
        <dbReference type="ARBA" id="ARBA00023136"/>
    </source>
</evidence>
<gene>
    <name evidence="7" type="ORF">PHYBLDRAFT_76205</name>
</gene>
<name>A0A162NJE5_PHYB8</name>
<dbReference type="InParanoid" id="A0A162NJE5"/>
<dbReference type="EMBL" id="KV440989">
    <property type="protein sequence ID" value="OAD70224.1"/>
    <property type="molecule type" value="Genomic_DNA"/>
</dbReference>
<evidence type="ECO:0000313" key="7">
    <source>
        <dbReference type="EMBL" id="OAD70224.1"/>
    </source>
</evidence>
<dbReference type="InterPro" id="IPR044890">
    <property type="entry name" value="TMEM14_sf"/>
</dbReference>
<dbReference type="VEuPathDB" id="FungiDB:PHYBLDRAFT_76205"/>
<dbReference type="Gene3D" id="1.10.10.1740">
    <property type="entry name" value="Transmembrane protein 14-like"/>
    <property type="match status" value="1"/>
</dbReference>
<comment type="similarity">
    <text evidence="2">Belongs to the TMEM14 family.</text>
</comment>
<dbReference type="RefSeq" id="XP_018288264.1">
    <property type="nucleotide sequence ID" value="XM_018443132.1"/>
</dbReference>
<evidence type="ECO:0000256" key="3">
    <source>
        <dbReference type="ARBA" id="ARBA00022692"/>
    </source>
</evidence>
<dbReference type="PANTHER" id="PTHR12668:SF43">
    <property type="entry name" value="TRANSMEMBRANE PROTEIN 14 HOMOLOG"/>
    <property type="match status" value="1"/>
</dbReference>
<feature type="transmembrane region" description="Helical" evidence="6">
    <location>
        <begin position="30"/>
        <end position="47"/>
    </location>
</feature>
<feature type="transmembrane region" description="Helical" evidence="6">
    <location>
        <begin position="78"/>
        <end position="96"/>
    </location>
</feature>
<dbReference type="AlphaFoldDB" id="A0A162NJE5"/>
<dbReference type="GO" id="GO:0070453">
    <property type="term" value="P:regulation of heme biosynthetic process"/>
    <property type="evidence" value="ECO:0007669"/>
    <property type="project" value="TreeGrafter"/>
</dbReference>
<dbReference type="Proteomes" id="UP000077315">
    <property type="component" value="Unassembled WGS sequence"/>
</dbReference>
<organism evidence="7 8">
    <name type="scientific">Phycomyces blakesleeanus (strain ATCC 8743b / DSM 1359 / FGSC 10004 / NBRC 33097 / NRRL 1555)</name>
    <dbReference type="NCBI Taxonomy" id="763407"/>
    <lineage>
        <taxon>Eukaryota</taxon>
        <taxon>Fungi</taxon>
        <taxon>Fungi incertae sedis</taxon>
        <taxon>Mucoromycota</taxon>
        <taxon>Mucoromycotina</taxon>
        <taxon>Mucoromycetes</taxon>
        <taxon>Mucorales</taxon>
        <taxon>Phycomycetaceae</taxon>
        <taxon>Phycomyces</taxon>
    </lineage>
</organism>
<evidence type="ECO:0000256" key="4">
    <source>
        <dbReference type="ARBA" id="ARBA00022989"/>
    </source>
</evidence>
<keyword evidence="4 6" id="KW-1133">Transmembrane helix</keyword>
<accession>A0A162NJE5</accession>
<feature type="transmembrane region" description="Helical" evidence="6">
    <location>
        <begin position="7"/>
        <end position="24"/>
    </location>
</feature>
<dbReference type="Pfam" id="PF03647">
    <property type="entry name" value="Tmemb_14"/>
    <property type="match status" value="1"/>
</dbReference>
<dbReference type="GeneID" id="29004038"/>
<reference evidence="8" key="1">
    <citation type="submission" date="2015-06" db="EMBL/GenBank/DDBJ databases">
        <title>Expansion of signal transduction pathways in fungi by whole-genome duplication.</title>
        <authorList>
            <consortium name="DOE Joint Genome Institute"/>
            <person name="Corrochano L.M."/>
            <person name="Kuo A."/>
            <person name="Marcet-Houben M."/>
            <person name="Polaino S."/>
            <person name="Salamov A."/>
            <person name="Villalobos J.M."/>
            <person name="Alvarez M.I."/>
            <person name="Avalos J."/>
            <person name="Benito E.P."/>
            <person name="Benoit I."/>
            <person name="Burger G."/>
            <person name="Camino L.P."/>
            <person name="Canovas D."/>
            <person name="Cerda-Olmedo E."/>
            <person name="Cheng J.-F."/>
            <person name="Dominguez A."/>
            <person name="Elias M."/>
            <person name="Eslava A.P."/>
            <person name="Glaser F."/>
            <person name="Grimwood J."/>
            <person name="Gutierrez G."/>
            <person name="Heitman J."/>
            <person name="Henrissat B."/>
            <person name="Iturriaga E.A."/>
            <person name="Lang B.F."/>
            <person name="Lavin J.L."/>
            <person name="Lee S."/>
            <person name="Li W."/>
            <person name="Lindquist E."/>
            <person name="Lopez-Garcia S."/>
            <person name="Luque E.M."/>
            <person name="Marcos A.T."/>
            <person name="Martin J."/>
            <person name="McCluskey K."/>
            <person name="Medina H.R."/>
            <person name="Miralles-Duran A."/>
            <person name="Miyazaki A."/>
            <person name="Munoz-Torres E."/>
            <person name="Oguiza J.A."/>
            <person name="Ohm R."/>
            <person name="Olmedo M."/>
            <person name="Orejas M."/>
            <person name="Ortiz-Castellanos L."/>
            <person name="Pisabarro A.G."/>
            <person name="Rodriguez-Romero J."/>
            <person name="Ruiz-Herrera J."/>
            <person name="Ruiz-Vazquez R."/>
            <person name="Sanz C."/>
            <person name="Schackwitz W."/>
            <person name="Schmutz J."/>
            <person name="Shahriari M."/>
            <person name="Shelest E."/>
            <person name="Silva-Franco F."/>
            <person name="Soanes D."/>
            <person name="Syed K."/>
            <person name="Tagua V.G."/>
            <person name="Talbot N.J."/>
            <person name="Thon M."/>
            <person name="De vries R.P."/>
            <person name="Wiebenga A."/>
            <person name="Yadav J.S."/>
            <person name="Braun E.L."/>
            <person name="Baker S."/>
            <person name="Garre V."/>
            <person name="Horwitz B."/>
            <person name="Torres-Martinez S."/>
            <person name="Idnurm A."/>
            <person name="Herrera-Estrella A."/>
            <person name="Gabaldon T."/>
            <person name="Grigoriev I.V."/>
        </authorList>
    </citation>
    <scope>NUCLEOTIDE SEQUENCE [LARGE SCALE GENOMIC DNA]</scope>
    <source>
        <strain evidence="8">NRRL 1555(-)</strain>
    </source>
</reference>
<proteinExistence type="inferred from homology"/>
<dbReference type="STRING" id="763407.A0A162NJE5"/>
<feature type="transmembrane region" description="Helical" evidence="6">
    <location>
        <begin position="54"/>
        <end position="72"/>
    </location>
</feature>
<dbReference type="OrthoDB" id="5620at2759"/>
<dbReference type="PANTHER" id="PTHR12668">
    <property type="entry name" value="TRANSMEMBRANE PROTEIN 14, 15"/>
    <property type="match status" value="1"/>
</dbReference>
<dbReference type="InterPro" id="IPR005349">
    <property type="entry name" value="TMEM14"/>
</dbReference>
<evidence type="ECO:0000256" key="2">
    <source>
        <dbReference type="ARBA" id="ARBA00007590"/>
    </source>
</evidence>
<evidence type="ECO:0008006" key="9">
    <source>
        <dbReference type="Google" id="ProtNLM"/>
    </source>
</evidence>
<protein>
    <recommendedName>
        <fullName evidence="9">Transmembrane protein 14C</fullName>
    </recommendedName>
</protein>
<sequence length="101" mass="10562">MTDIYGYCYSTLIVLGGFMGYMKAGSQMSLLAGIIFGAAAGVGAYKASQEPGSVIIGLGVSLVLLLVMGLRFSKSGKFMPAGLVTLLSVLMVIRYGSRLIK</sequence>
<keyword evidence="8" id="KW-1185">Reference proteome</keyword>